<organism evidence="4 5">
    <name type="scientific">Erythranthe guttata</name>
    <name type="common">Yellow monkey flower</name>
    <name type="synonym">Mimulus guttatus</name>
    <dbReference type="NCBI Taxonomy" id="4155"/>
    <lineage>
        <taxon>Eukaryota</taxon>
        <taxon>Viridiplantae</taxon>
        <taxon>Streptophyta</taxon>
        <taxon>Embryophyta</taxon>
        <taxon>Tracheophyta</taxon>
        <taxon>Spermatophyta</taxon>
        <taxon>Magnoliopsida</taxon>
        <taxon>eudicotyledons</taxon>
        <taxon>Gunneridae</taxon>
        <taxon>Pentapetalae</taxon>
        <taxon>asterids</taxon>
        <taxon>lamiids</taxon>
        <taxon>Lamiales</taxon>
        <taxon>Phrymaceae</taxon>
        <taxon>Erythranthe</taxon>
    </lineage>
</organism>
<keyword evidence="5" id="KW-1185">Reference proteome</keyword>
<dbReference type="AlphaFoldDB" id="A0A022RPR1"/>
<evidence type="ECO:0008006" key="6">
    <source>
        <dbReference type="Google" id="ProtNLM"/>
    </source>
</evidence>
<feature type="repeat" description="PPR" evidence="3">
    <location>
        <begin position="56"/>
        <end position="90"/>
    </location>
</feature>
<dbReference type="PANTHER" id="PTHR47934">
    <property type="entry name" value="PENTATRICOPEPTIDE REPEAT-CONTAINING PROTEIN PET309, MITOCHONDRIAL"/>
    <property type="match status" value="1"/>
</dbReference>
<dbReference type="GO" id="GO:0003729">
    <property type="term" value="F:mRNA binding"/>
    <property type="evidence" value="ECO:0000318"/>
    <property type="project" value="GO_Central"/>
</dbReference>
<dbReference type="Pfam" id="PF01535">
    <property type="entry name" value="PPR"/>
    <property type="match status" value="3"/>
</dbReference>
<accession>A0A022RPR1</accession>
<feature type="repeat" description="PPR" evidence="3">
    <location>
        <begin position="126"/>
        <end position="160"/>
    </location>
</feature>
<comment type="similarity">
    <text evidence="1">Belongs to the PPR family. P subfamily.</text>
</comment>
<evidence type="ECO:0000313" key="5">
    <source>
        <dbReference type="Proteomes" id="UP000030748"/>
    </source>
</evidence>
<feature type="repeat" description="PPR" evidence="3">
    <location>
        <begin position="231"/>
        <end position="265"/>
    </location>
</feature>
<protein>
    <recommendedName>
        <fullName evidence="6">Pentacotripeptide-repeat region of PRORP domain-containing protein</fullName>
    </recommendedName>
</protein>
<dbReference type="Proteomes" id="UP000030748">
    <property type="component" value="Unassembled WGS sequence"/>
</dbReference>
<dbReference type="Pfam" id="PF13041">
    <property type="entry name" value="PPR_2"/>
    <property type="match status" value="1"/>
</dbReference>
<proteinExistence type="inferred from homology"/>
<evidence type="ECO:0000256" key="1">
    <source>
        <dbReference type="ARBA" id="ARBA00007626"/>
    </source>
</evidence>
<dbReference type="InterPro" id="IPR051114">
    <property type="entry name" value="Mito_RNA_Proc_CCM1"/>
</dbReference>
<evidence type="ECO:0000313" key="4">
    <source>
        <dbReference type="EMBL" id="EYU41981.1"/>
    </source>
</evidence>
<evidence type="ECO:0000256" key="2">
    <source>
        <dbReference type="ARBA" id="ARBA00022737"/>
    </source>
</evidence>
<dbReference type="PANTHER" id="PTHR47934:SF6">
    <property type="entry name" value="MITOCHONDRIAL GROUP I INTRON SPLICING FACTOR CCM1-RELATED"/>
    <property type="match status" value="1"/>
</dbReference>
<dbReference type="InterPro" id="IPR002885">
    <property type="entry name" value="PPR_rpt"/>
</dbReference>
<dbReference type="InterPro" id="IPR011990">
    <property type="entry name" value="TPR-like_helical_dom_sf"/>
</dbReference>
<dbReference type="PROSITE" id="PS51375">
    <property type="entry name" value="PPR"/>
    <property type="match status" value="5"/>
</dbReference>
<reference evidence="4 5" key="1">
    <citation type="journal article" date="2013" name="Proc. Natl. Acad. Sci. U.S.A.">
        <title>Fine-scale variation in meiotic recombination in Mimulus inferred from population shotgun sequencing.</title>
        <authorList>
            <person name="Hellsten U."/>
            <person name="Wright K.M."/>
            <person name="Jenkins J."/>
            <person name="Shu S."/>
            <person name="Yuan Y."/>
            <person name="Wessler S.R."/>
            <person name="Schmutz J."/>
            <person name="Willis J.H."/>
            <person name="Rokhsar D.S."/>
        </authorList>
    </citation>
    <scope>NUCLEOTIDE SEQUENCE [LARGE SCALE GENOMIC DNA]</scope>
    <source>
        <strain evidence="5">cv. DUN x IM62</strain>
    </source>
</reference>
<name>A0A022RPR1_ERYGU</name>
<dbReference type="Gene3D" id="1.25.40.10">
    <property type="entry name" value="Tetratricopeptide repeat domain"/>
    <property type="match status" value="3"/>
</dbReference>
<keyword evidence="2" id="KW-0677">Repeat</keyword>
<dbReference type="NCBIfam" id="TIGR00756">
    <property type="entry name" value="PPR"/>
    <property type="match status" value="5"/>
</dbReference>
<sequence length="286" mass="32068">MFDDAVDLFFRTPSYRCDSSVEILNALLSILCRGKRGVDMVPQILMKTQAMNIRIEESSFRILIRTLCKIGSVSNALELLTHMVDEGFAPRKNDFCNLIRFLIAKGKGKEAFGLLKQMKTSRLKPDIMCYNLVLDGLVENGEFTSADKVFDELLVLGLAPDIYTYNVYIKGLCVQKKLEDGIKLMCAMKALGCSPDLCTYSTILRALCKAGEFDRVTEVVTEMRQKSMQLNPKIYDILVDGFIANGDVNGARCLLDEMLNENLVPQQTTLDKVTGCDPRMLSQVQD</sequence>
<evidence type="ECO:0000256" key="3">
    <source>
        <dbReference type="PROSITE-ProRule" id="PRU00708"/>
    </source>
</evidence>
<gene>
    <name evidence="4" type="ORF">MIMGU_mgv1a024442mg</name>
</gene>
<feature type="repeat" description="PPR" evidence="3">
    <location>
        <begin position="161"/>
        <end position="195"/>
    </location>
</feature>
<dbReference type="EMBL" id="KI630319">
    <property type="protein sequence ID" value="EYU41981.1"/>
    <property type="molecule type" value="Genomic_DNA"/>
</dbReference>
<dbReference type="Pfam" id="PF12854">
    <property type="entry name" value="PPR_1"/>
    <property type="match status" value="1"/>
</dbReference>
<feature type="repeat" description="PPR" evidence="3">
    <location>
        <begin position="196"/>
        <end position="230"/>
    </location>
</feature>